<dbReference type="SUPFAM" id="SSF64438">
    <property type="entry name" value="CNF1/YfiH-like putative cysteine hydrolases"/>
    <property type="match status" value="1"/>
</dbReference>
<comment type="function">
    <text evidence="2">Purine nucleoside enzyme that catalyzes the phosphorolysis of adenosine and inosine nucleosides, yielding D-ribose 1-phosphate and the respective free bases, adenine and hypoxanthine. Also catalyzes the phosphorolysis of S-methyl-5'-thioadenosine into adenine and S-methyl-5-thio-alpha-D-ribose 1-phosphate. Also has adenosine deaminase activity.</text>
</comment>
<evidence type="ECO:0000256" key="8">
    <source>
        <dbReference type="ARBA" id="ARBA00047989"/>
    </source>
</evidence>
<dbReference type="InterPro" id="IPR003730">
    <property type="entry name" value="Cu_polyphenol_OxRdtase"/>
</dbReference>
<sequence length="289" mass="30308">MTASVSSHESATLDMPFPRLSEGRFSSCTLLTDDALYDATGVRIAFTQRTGGASLPPYDSLNLGGHVGDDPAHVAQNRRSLLEALGAASASCIQPHQVHGDVIVTCRAARDAQACAEQASQGADGVIVACPDTAAILCFADCVPVIVAAPNGSFAVVHAGWRGVVARIAEKAVARLCEAGGVEPARLNVYIGPHIRSCHFEVGEEVAQVFADEFGESVVLPGPFVDMAEALRIGLVACGVRAERIVDARACTMCDAGRRYYSYRASGGRCGRHAAAAVRVSDNARRADR</sequence>
<dbReference type="GO" id="GO:0016787">
    <property type="term" value="F:hydrolase activity"/>
    <property type="evidence" value="ECO:0007669"/>
    <property type="project" value="UniProtKB-KW"/>
</dbReference>
<comment type="catalytic activity">
    <reaction evidence="10">
        <text>S-methyl-5'-thioadenosine + phosphate = 5-(methylsulfanyl)-alpha-D-ribose 1-phosphate + adenine</text>
        <dbReference type="Rhea" id="RHEA:11852"/>
        <dbReference type="ChEBI" id="CHEBI:16708"/>
        <dbReference type="ChEBI" id="CHEBI:17509"/>
        <dbReference type="ChEBI" id="CHEBI:43474"/>
        <dbReference type="ChEBI" id="CHEBI:58533"/>
        <dbReference type="EC" id="2.4.2.28"/>
    </reaction>
    <physiologicalReaction direction="left-to-right" evidence="10">
        <dbReference type="Rhea" id="RHEA:11853"/>
    </physiologicalReaction>
</comment>
<comment type="catalytic activity">
    <reaction evidence="8">
        <text>adenosine + H2O + H(+) = inosine + NH4(+)</text>
        <dbReference type="Rhea" id="RHEA:24408"/>
        <dbReference type="ChEBI" id="CHEBI:15377"/>
        <dbReference type="ChEBI" id="CHEBI:15378"/>
        <dbReference type="ChEBI" id="CHEBI:16335"/>
        <dbReference type="ChEBI" id="CHEBI:17596"/>
        <dbReference type="ChEBI" id="CHEBI:28938"/>
        <dbReference type="EC" id="3.5.4.4"/>
    </reaction>
    <physiologicalReaction direction="left-to-right" evidence="8">
        <dbReference type="Rhea" id="RHEA:24409"/>
    </physiologicalReaction>
</comment>
<keyword evidence="12" id="KW-1185">Reference proteome</keyword>
<evidence type="ECO:0000256" key="2">
    <source>
        <dbReference type="ARBA" id="ARBA00003215"/>
    </source>
</evidence>
<dbReference type="GO" id="GO:0017061">
    <property type="term" value="F:S-methyl-5-thioadenosine phosphorylase activity"/>
    <property type="evidence" value="ECO:0007669"/>
    <property type="project" value="UniProtKB-EC"/>
</dbReference>
<evidence type="ECO:0000256" key="1">
    <source>
        <dbReference type="ARBA" id="ARBA00000553"/>
    </source>
</evidence>
<dbReference type="PANTHER" id="PTHR30616:SF2">
    <property type="entry name" value="PURINE NUCLEOSIDE PHOSPHORYLASE LACC1"/>
    <property type="match status" value="1"/>
</dbReference>
<dbReference type="AlphaFoldDB" id="A0A3N0ADQ3"/>
<proteinExistence type="inferred from homology"/>
<evidence type="ECO:0000256" key="3">
    <source>
        <dbReference type="ARBA" id="ARBA00007353"/>
    </source>
</evidence>
<comment type="catalytic activity">
    <reaction evidence="1">
        <text>inosine + phosphate = alpha-D-ribose 1-phosphate + hypoxanthine</text>
        <dbReference type="Rhea" id="RHEA:27646"/>
        <dbReference type="ChEBI" id="CHEBI:17368"/>
        <dbReference type="ChEBI" id="CHEBI:17596"/>
        <dbReference type="ChEBI" id="CHEBI:43474"/>
        <dbReference type="ChEBI" id="CHEBI:57720"/>
        <dbReference type="EC" id="2.4.2.1"/>
    </reaction>
    <physiologicalReaction direction="left-to-right" evidence="1">
        <dbReference type="Rhea" id="RHEA:27647"/>
    </physiologicalReaction>
</comment>
<keyword evidence="4" id="KW-0808">Transferase</keyword>
<dbReference type="CDD" id="cd16833">
    <property type="entry name" value="YfiH"/>
    <property type="match status" value="1"/>
</dbReference>
<accession>A0A3N0ADQ3</accession>
<evidence type="ECO:0000256" key="7">
    <source>
        <dbReference type="ARBA" id="ARBA00022833"/>
    </source>
</evidence>
<dbReference type="InterPro" id="IPR038371">
    <property type="entry name" value="Cu_polyphenol_OxRdtase_sf"/>
</dbReference>
<evidence type="ECO:0000256" key="5">
    <source>
        <dbReference type="ARBA" id="ARBA00022723"/>
    </source>
</evidence>
<name>A0A3N0ADQ3_9ACTN</name>
<dbReference type="GO" id="GO:0005507">
    <property type="term" value="F:copper ion binding"/>
    <property type="evidence" value="ECO:0007669"/>
    <property type="project" value="TreeGrafter"/>
</dbReference>
<keyword evidence="7" id="KW-0862">Zinc</keyword>
<evidence type="ECO:0000256" key="4">
    <source>
        <dbReference type="ARBA" id="ARBA00022679"/>
    </source>
</evidence>
<dbReference type="Pfam" id="PF02578">
    <property type="entry name" value="Cu-oxidase_4"/>
    <property type="match status" value="1"/>
</dbReference>
<keyword evidence="5" id="KW-0479">Metal-binding</keyword>
<keyword evidence="6" id="KW-0378">Hydrolase</keyword>
<comment type="similarity">
    <text evidence="3">Belongs to the purine nucleoside phosphorylase YfiH/LACC1 family.</text>
</comment>
<organism evidence="11 12">
    <name type="scientific">Slackia faecicanis</name>
    <dbReference type="NCBI Taxonomy" id="255723"/>
    <lineage>
        <taxon>Bacteria</taxon>
        <taxon>Bacillati</taxon>
        <taxon>Actinomycetota</taxon>
        <taxon>Coriobacteriia</taxon>
        <taxon>Eggerthellales</taxon>
        <taxon>Eggerthellaceae</taxon>
        <taxon>Slackia</taxon>
    </lineage>
</organism>
<evidence type="ECO:0000256" key="9">
    <source>
        <dbReference type="ARBA" id="ARBA00048968"/>
    </source>
</evidence>
<evidence type="ECO:0000256" key="6">
    <source>
        <dbReference type="ARBA" id="ARBA00022801"/>
    </source>
</evidence>
<comment type="caution">
    <text evidence="11">The sequence shown here is derived from an EMBL/GenBank/DDBJ whole genome shotgun (WGS) entry which is preliminary data.</text>
</comment>
<evidence type="ECO:0000313" key="11">
    <source>
        <dbReference type="EMBL" id="RNL18416.1"/>
    </source>
</evidence>
<dbReference type="Gene3D" id="3.60.140.10">
    <property type="entry name" value="CNF1/YfiH-like putative cysteine hydrolases"/>
    <property type="match status" value="1"/>
</dbReference>
<dbReference type="Proteomes" id="UP000267368">
    <property type="component" value="Unassembled WGS sequence"/>
</dbReference>
<gene>
    <name evidence="11" type="ORF">DMP07_08420</name>
</gene>
<dbReference type="InterPro" id="IPR011324">
    <property type="entry name" value="Cytotoxic_necrot_fac-like_cat"/>
</dbReference>
<reference evidence="12" key="1">
    <citation type="submission" date="2018-05" db="EMBL/GenBank/DDBJ databases">
        <title>Genome Sequencing of selected type strains of the family Eggerthellaceae.</title>
        <authorList>
            <person name="Danylec N."/>
            <person name="Stoll D.A."/>
            <person name="Doetsch A."/>
            <person name="Huch M."/>
        </authorList>
    </citation>
    <scope>NUCLEOTIDE SEQUENCE [LARGE SCALE GENOMIC DNA]</scope>
    <source>
        <strain evidence="12">DSM 17537</strain>
    </source>
</reference>
<dbReference type="PANTHER" id="PTHR30616">
    <property type="entry name" value="UNCHARACTERIZED PROTEIN YFIH"/>
    <property type="match status" value="1"/>
</dbReference>
<protein>
    <submittedName>
        <fullName evidence="11">Laccase domain-containing protein</fullName>
    </submittedName>
</protein>
<dbReference type="OrthoDB" id="4279at2"/>
<dbReference type="EMBL" id="QICB01000009">
    <property type="protein sequence ID" value="RNL18416.1"/>
    <property type="molecule type" value="Genomic_DNA"/>
</dbReference>
<evidence type="ECO:0000256" key="10">
    <source>
        <dbReference type="ARBA" id="ARBA00049893"/>
    </source>
</evidence>
<evidence type="ECO:0000313" key="12">
    <source>
        <dbReference type="Proteomes" id="UP000267368"/>
    </source>
</evidence>
<comment type="catalytic activity">
    <reaction evidence="9">
        <text>adenosine + phosphate = alpha-D-ribose 1-phosphate + adenine</text>
        <dbReference type="Rhea" id="RHEA:27642"/>
        <dbReference type="ChEBI" id="CHEBI:16335"/>
        <dbReference type="ChEBI" id="CHEBI:16708"/>
        <dbReference type="ChEBI" id="CHEBI:43474"/>
        <dbReference type="ChEBI" id="CHEBI:57720"/>
        <dbReference type="EC" id="2.4.2.1"/>
    </reaction>
    <physiologicalReaction direction="left-to-right" evidence="9">
        <dbReference type="Rhea" id="RHEA:27643"/>
    </physiologicalReaction>
</comment>